<evidence type="ECO:0000256" key="1">
    <source>
        <dbReference type="SAM" id="MobiDB-lite"/>
    </source>
</evidence>
<accession>A0A6G0Z5F3</accession>
<feature type="compositionally biased region" description="Polar residues" evidence="1">
    <location>
        <begin position="1106"/>
        <end position="1123"/>
    </location>
</feature>
<evidence type="ECO:0000313" key="3">
    <source>
        <dbReference type="Proteomes" id="UP000478052"/>
    </source>
</evidence>
<feature type="compositionally biased region" description="Basic residues" evidence="1">
    <location>
        <begin position="1624"/>
        <end position="1638"/>
    </location>
</feature>
<feature type="region of interest" description="Disordered" evidence="1">
    <location>
        <begin position="1088"/>
        <end position="1132"/>
    </location>
</feature>
<reference evidence="2 3" key="1">
    <citation type="submission" date="2019-08" db="EMBL/GenBank/DDBJ databases">
        <title>Whole genome of Aphis craccivora.</title>
        <authorList>
            <person name="Voronova N.V."/>
            <person name="Shulinski R.S."/>
            <person name="Bandarenka Y.V."/>
            <person name="Zhorov D.G."/>
            <person name="Warner D."/>
        </authorList>
    </citation>
    <scope>NUCLEOTIDE SEQUENCE [LARGE SCALE GENOMIC DNA]</scope>
    <source>
        <strain evidence="2">180601</strain>
        <tissue evidence="2">Whole Body</tissue>
    </source>
</reference>
<sequence>MDWRYLKKEKNEDAAECFLKSSPHLTECFQMFKAKRNFNIKVNGFNLHDIFDNFGTMCTMIEERIPETCESKTLLEKLQYLLDTNHIPIKEDKFVETKLNMVDKCVGNTVDTKDQSTYTNTEETRIISEELLEIPPFTEVITNNVSKTKDIDPVNNETTITGEKNSVTLSSPCLSSMTQPIENNTSTITFSKFDEDKESKIFQINKQICSTPAKKNEETKLNIESVPQFSPKNIHNLISSDHTEYQQIPEATSLNSMPGLSKEDRIKDSSVIIDTGELVDTFLNDQSLLEKIADTINKSFEAQKETDSVLESKVLDPPTLEKALDSTQSDPQIKNILDEFLVFNVDNTDIGKKTCNDDQLDSIKSRLRSARKKDDVPSKLKKNNFNIPKHITYGNEECTKVDNNIVLIHEGNMRTTVFENYDLLSNQLVLQSSDSYNFDSSKMESGEDYLAKADYVKIAPRITPMLKTHQDRIALLIHAPEKHIFPKRRRQSLEVTGIRSKFRRSNITRQLPVQAPKSIIIEVPNQNSFETQEKNHNEVNDIIRLPEVSSKVKDIIVHDTPDDRLKPPKNKSMSTPRRRSTHIRCLDFSTPQPKSMTQTQARSKLFCDTPKRLEKCLEEPSSSPLPKLQADWGSVNGFESMIKKDSIRHWDSDIREMVGAGILTSDADGRKTRKKKTPRKKIKPANVQNNSVVLLEEQKKSHNISTIANGLLTNVSNISESSSYDDSNVQDPNKQLLDIQMSLKKHIEFPSSLETSKNINEEFKQTSIKSESLNNLNDQTLLHTQNEFPISLETPDKITELSRELFNQQPQTLSDSLKSINDEKSIKKQNEFSISLETPEKTIELCTEQPPVKSDSLKIDNYEKSLNKENEFMMSLETPDKITEFNNKQLSIKSDSSKSQNSTQINLEQSHADEQKNNQNQLINSSILNTTPEITNLENDSNFSKTINNHNCSLPEKKSNEPIKHLNVQGLFDQTDTNNSSSLNSPVKCINIEPVKSHIVETPYKCDDAAAVDVPETPISKMIREYDPSKMVTPLPCTPEHYDDSLTETPLTKIFRETSYLNRPPISPFPPTPGNSMSIDTLIVPPEQDNVKTTNNTNCKTNSSKELSTQPNQTTINGESSTNTKKDKIESTPLKSKLKITNKSKIKKGKKIKNIEAKKNQVYESVKVELFGSEILSSPETHELKSNEQHKPIVINKKPQAEEKKSGFKPIPKRKSIESTSVVNFNGNENHLSNELNTQSIKTSFIKPIIAKCEKNNDNTSEKVKKTVSKKIKKSMVHFDDPVEKFFKLSKSPTLDESKNQNTDKIQTKTMLNDNSVQLIGLNKYLNKTSPTVCDYSPKEKNIQTIEPVVKTSKLNNSDSNINYSKMYNVDKSSKNISTIYVSNETKTNKMNNQNIKLSQNCITDINKVSNKKKENTVHNKSTVPLELVQTLPMDNNISNPNCISENKMNTSLDKSESSVVNCNSSVNNTSCVTVTHDEKLDVQINKVYDPLNNIEYLKKPKVYEVITEDGEHEMVYLNVSEVFTFLDIPSELNNVQPSDPIASPLITTNKMLDITPKMESGELEDEELLIPVTSTPKDYVDIKNEKNDRTRRSPSFWDDSVHNYPIKHRDDRHRDSNRWQNKTYHKYDKKHRSNKSSRYHEDRSQFDSRNHFQRSHHQNVKREFREDSVKDKHRFKHKDEKRRSYHDYSKGRNWVEENERFSIPQRMSHNDLQKSNRSEDIVKKATKRPADRSVYNKTPAKVSKVEHQRLLKNVDVDDFLSVVHGQK</sequence>
<feature type="compositionally biased region" description="Low complexity" evidence="1">
    <location>
        <begin position="1092"/>
        <end position="1105"/>
    </location>
</feature>
<feature type="compositionally biased region" description="Basic and acidic residues" evidence="1">
    <location>
        <begin position="1581"/>
        <end position="1592"/>
    </location>
</feature>
<feature type="compositionally biased region" description="Basic and acidic residues" evidence="1">
    <location>
        <begin position="1709"/>
        <end position="1732"/>
    </location>
</feature>
<dbReference type="Proteomes" id="UP000478052">
    <property type="component" value="Unassembled WGS sequence"/>
</dbReference>
<gene>
    <name evidence="2" type="ORF">FWK35_00007077</name>
</gene>
<proteinExistence type="predicted"/>
<feature type="compositionally biased region" description="Basic and acidic residues" evidence="1">
    <location>
        <begin position="1678"/>
        <end position="1687"/>
    </location>
</feature>
<feature type="region of interest" description="Disordered" evidence="1">
    <location>
        <begin position="1581"/>
        <end position="1687"/>
    </location>
</feature>
<feature type="region of interest" description="Disordered" evidence="1">
    <location>
        <begin position="1708"/>
        <end position="1742"/>
    </location>
</feature>
<name>A0A6G0Z5F3_APHCR</name>
<feature type="compositionally biased region" description="Basic and acidic residues" evidence="1">
    <location>
        <begin position="1639"/>
        <end position="1651"/>
    </location>
</feature>
<dbReference type="OrthoDB" id="6287635at2759"/>
<keyword evidence="3" id="KW-1185">Reference proteome</keyword>
<feature type="compositionally biased region" description="Basic and acidic residues" evidence="1">
    <location>
        <begin position="1608"/>
        <end position="1618"/>
    </location>
</feature>
<dbReference type="EMBL" id="VUJU01001328">
    <property type="protein sequence ID" value="KAF0765770.1"/>
    <property type="molecule type" value="Genomic_DNA"/>
</dbReference>
<organism evidence="2 3">
    <name type="scientific">Aphis craccivora</name>
    <name type="common">Cowpea aphid</name>
    <dbReference type="NCBI Taxonomy" id="307492"/>
    <lineage>
        <taxon>Eukaryota</taxon>
        <taxon>Metazoa</taxon>
        <taxon>Ecdysozoa</taxon>
        <taxon>Arthropoda</taxon>
        <taxon>Hexapoda</taxon>
        <taxon>Insecta</taxon>
        <taxon>Pterygota</taxon>
        <taxon>Neoptera</taxon>
        <taxon>Paraneoptera</taxon>
        <taxon>Hemiptera</taxon>
        <taxon>Sternorrhyncha</taxon>
        <taxon>Aphidomorpha</taxon>
        <taxon>Aphidoidea</taxon>
        <taxon>Aphididae</taxon>
        <taxon>Aphidini</taxon>
        <taxon>Aphis</taxon>
        <taxon>Aphis</taxon>
    </lineage>
</organism>
<feature type="compositionally biased region" description="Basic and acidic residues" evidence="1">
    <location>
        <begin position="1661"/>
        <end position="1671"/>
    </location>
</feature>
<evidence type="ECO:0000313" key="2">
    <source>
        <dbReference type="EMBL" id="KAF0765770.1"/>
    </source>
</evidence>
<feature type="region of interest" description="Disordered" evidence="1">
    <location>
        <begin position="559"/>
        <end position="580"/>
    </location>
</feature>
<protein>
    <submittedName>
        <fullName evidence="2">Myb-like protein A</fullName>
    </submittedName>
</protein>
<comment type="caution">
    <text evidence="2">The sequence shown here is derived from an EMBL/GenBank/DDBJ whole genome shotgun (WGS) entry which is preliminary data.</text>
</comment>